<dbReference type="PANTHER" id="PTHR35165">
    <property type="entry name" value="OS08G0113900 PROTEIN"/>
    <property type="match status" value="1"/>
</dbReference>
<dbReference type="Proteomes" id="UP001374584">
    <property type="component" value="Unassembled WGS sequence"/>
</dbReference>
<dbReference type="InterPro" id="IPR032238">
    <property type="entry name" value="ATP-synth_Z"/>
</dbReference>
<feature type="transmembrane region" description="Helical" evidence="1">
    <location>
        <begin position="23"/>
        <end position="44"/>
    </location>
</feature>
<keyword evidence="1" id="KW-0812">Transmembrane</keyword>
<keyword evidence="1" id="KW-0472">Membrane</keyword>
<keyword evidence="1" id="KW-1133">Transmembrane helix</keyword>
<sequence length="105" mass="11785">MGSNEGDENGGCNKSRWLTKPSWWCVLLMSLLVSIAGGLVLGWWLHKYHPSNTQLWMVPFGFLLFLTPLIICLAVVFPDLCVATARIDQEQPSTTQDHSLSQPNR</sequence>
<name>A0AAN9LDV2_PHACN</name>
<dbReference type="Pfam" id="PF16594">
    <property type="entry name" value="ATP-synt_Z"/>
    <property type="match status" value="1"/>
</dbReference>
<reference evidence="2 3" key="1">
    <citation type="submission" date="2024-01" db="EMBL/GenBank/DDBJ databases">
        <title>The genomes of 5 underutilized Papilionoideae crops provide insights into root nodulation and disease resistanc.</title>
        <authorList>
            <person name="Jiang F."/>
        </authorList>
    </citation>
    <scope>NUCLEOTIDE SEQUENCE [LARGE SCALE GENOMIC DNA]</scope>
    <source>
        <strain evidence="2">JINMINGXINNONG_FW02</strain>
        <tissue evidence="2">Leaves</tissue>
    </source>
</reference>
<evidence type="ECO:0000313" key="3">
    <source>
        <dbReference type="Proteomes" id="UP001374584"/>
    </source>
</evidence>
<evidence type="ECO:0008006" key="4">
    <source>
        <dbReference type="Google" id="ProtNLM"/>
    </source>
</evidence>
<gene>
    <name evidence="2" type="ORF">VNO80_29462</name>
</gene>
<dbReference type="AlphaFoldDB" id="A0AAN9LDV2"/>
<proteinExistence type="predicted"/>
<protein>
    <recommendedName>
        <fullName evidence="4">Transmembrane protein</fullName>
    </recommendedName>
</protein>
<dbReference type="PANTHER" id="PTHR35165:SF1">
    <property type="entry name" value="OS04G0577375 PROTEIN"/>
    <property type="match status" value="1"/>
</dbReference>
<evidence type="ECO:0000313" key="2">
    <source>
        <dbReference type="EMBL" id="KAK7332707.1"/>
    </source>
</evidence>
<dbReference type="EMBL" id="JAYMYR010000011">
    <property type="protein sequence ID" value="KAK7332707.1"/>
    <property type="molecule type" value="Genomic_DNA"/>
</dbReference>
<organism evidence="2 3">
    <name type="scientific">Phaseolus coccineus</name>
    <name type="common">Scarlet runner bean</name>
    <name type="synonym">Phaseolus multiflorus</name>
    <dbReference type="NCBI Taxonomy" id="3886"/>
    <lineage>
        <taxon>Eukaryota</taxon>
        <taxon>Viridiplantae</taxon>
        <taxon>Streptophyta</taxon>
        <taxon>Embryophyta</taxon>
        <taxon>Tracheophyta</taxon>
        <taxon>Spermatophyta</taxon>
        <taxon>Magnoliopsida</taxon>
        <taxon>eudicotyledons</taxon>
        <taxon>Gunneridae</taxon>
        <taxon>Pentapetalae</taxon>
        <taxon>rosids</taxon>
        <taxon>fabids</taxon>
        <taxon>Fabales</taxon>
        <taxon>Fabaceae</taxon>
        <taxon>Papilionoideae</taxon>
        <taxon>50 kb inversion clade</taxon>
        <taxon>NPAAA clade</taxon>
        <taxon>indigoferoid/millettioid clade</taxon>
        <taxon>Phaseoleae</taxon>
        <taxon>Phaseolus</taxon>
    </lineage>
</organism>
<feature type="transmembrane region" description="Helical" evidence="1">
    <location>
        <begin position="56"/>
        <end position="77"/>
    </location>
</feature>
<comment type="caution">
    <text evidence="2">The sequence shown here is derived from an EMBL/GenBank/DDBJ whole genome shotgun (WGS) entry which is preliminary data.</text>
</comment>
<accession>A0AAN9LDV2</accession>
<evidence type="ECO:0000256" key="1">
    <source>
        <dbReference type="SAM" id="Phobius"/>
    </source>
</evidence>
<keyword evidence="3" id="KW-1185">Reference proteome</keyword>